<name>A0AAW0BWT2_9AGAR</name>
<keyword evidence="2" id="KW-1185">Reference proteome</keyword>
<gene>
    <name evidence="1" type="ORF">R3P38DRAFT_3187078</name>
</gene>
<proteinExistence type="predicted"/>
<dbReference type="EMBL" id="JAWWNJ010000024">
    <property type="protein sequence ID" value="KAK7031362.1"/>
    <property type="molecule type" value="Genomic_DNA"/>
</dbReference>
<accession>A0AAW0BWT2</accession>
<protein>
    <submittedName>
        <fullName evidence="1">Uncharacterized protein</fullName>
    </submittedName>
</protein>
<sequence>MHVSFLPSSCPRCHPAIAPSHLYGWNIPYAYPPPAKNSKKPAVPEHSSARIRTRAKFTTLLHVKAQRRSRPQLVGFLLPFPALHKSIDIDSNFN</sequence>
<dbReference type="Proteomes" id="UP001362999">
    <property type="component" value="Unassembled WGS sequence"/>
</dbReference>
<comment type="caution">
    <text evidence="1">The sequence shown here is derived from an EMBL/GenBank/DDBJ whole genome shotgun (WGS) entry which is preliminary data.</text>
</comment>
<dbReference type="AlphaFoldDB" id="A0AAW0BWT2"/>
<evidence type="ECO:0000313" key="2">
    <source>
        <dbReference type="Proteomes" id="UP001362999"/>
    </source>
</evidence>
<organism evidence="1 2">
    <name type="scientific">Favolaschia claudopus</name>
    <dbReference type="NCBI Taxonomy" id="2862362"/>
    <lineage>
        <taxon>Eukaryota</taxon>
        <taxon>Fungi</taxon>
        <taxon>Dikarya</taxon>
        <taxon>Basidiomycota</taxon>
        <taxon>Agaricomycotina</taxon>
        <taxon>Agaricomycetes</taxon>
        <taxon>Agaricomycetidae</taxon>
        <taxon>Agaricales</taxon>
        <taxon>Marasmiineae</taxon>
        <taxon>Mycenaceae</taxon>
        <taxon>Favolaschia</taxon>
    </lineage>
</organism>
<evidence type="ECO:0000313" key="1">
    <source>
        <dbReference type="EMBL" id="KAK7031362.1"/>
    </source>
</evidence>
<reference evidence="1 2" key="1">
    <citation type="journal article" date="2024" name="J Genomics">
        <title>Draft genome sequencing and assembly of Favolaschia claudopus CIRM-BRFM 2984 isolated from oak limbs.</title>
        <authorList>
            <person name="Navarro D."/>
            <person name="Drula E."/>
            <person name="Chaduli D."/>
            <person name="Cazenave R."/>
            <person name="Ahrendt S."/>
            <person name="Wang J."/>
            <person name="Lipzen A."/>
            <person name="Daum C."/>
            <person name="Barry K."/>
            <person name="Grigoriev I.V."/>
            <person name="Favel A."/>
            <person name="Rosso M.N."/>
            <person name="Martin F."/>
        </authorList>
    </citation>
    <scope>NUCLEOTIDE SEQUENCE [LARGE SCALE GENOMIC DNA]</scope>
    <source>
        <strain evidence="1 2">CIRM-BRFM 2984</strain>
    </source>
</reference>